<dbReference type="eggNOG" id="COG3217">
    <property type="taxonomic scope" value="Bacteria"/>
</dbReference>
<dbReference type="EMBL" id="CP002546">
    <property type="protein sequence ID" value="ADY59390.1"/>
    <property type="molecule type" value="Genomic_DNA"/>
</dbReference>
<dbReference type="Proteomes" id="UP000006860">
    <property type="component" value="Chromosome"/>
</dbReference>
<dbReference type="OrthoDB" id="581532at2"/>
<dbReference type="Pfam" id="PF03476">
    <property type="entry name" value="MOSC_N"/>
    <property type="match status" value="1"/>
</dbReference>
<evidence type="ECO:0000313" key="2">
    <source>
        <dbReference type="EMBL" id="ADY59390.1"/>
    </source>
</evidence>
<evidence type="ECO:0000313" key="3">
    <source>
        <dbReference type="Proteomes" id="UP000006860"/>
    </source>
</evidence>
<sequence length="266" mass="30817">MTAPPVRVQHLQIFPIKSLDPHIISEAHFLPAGPIENDRRWALFDEDDKIVNAKRFPALQQIRSQFNDDFSELNVQFQAESDEPVAHTFRWPDEEAKFSAAVSEYLDKPMTLRESSSSCFPDDREATGPTLIGTATLRELTNWFPEIPYEEFRRRFRANIELETDEPFWEDRLFATADSARPFRIGETPFLGINPCQRCAVPARDSFTGETTTGFQKRFMQLREQHLPEYSEREQFNHYYRLAVNTKLASAVEGQSIRVGDLLKLE</sequence>
<dbReference type="STRING" id="756272.Plabr_1780"/>
<dbReference type="GO" id="GO:0030151">
    <property type="term" value="F:molybdenum ion binding"/>
    <property type="evidence" value="ECO:0007669"/>
    <property type="project" value="InterPro"/>
</dbReference>
<dbReference type="GO" id="GO:0003824">
    <property type="term" value="F:catalytic activity"/>
    <property type="evidence" value="ECO:0007669"/>
    <property type="project" value="InterPro"/>
</dbReference>
<dbReference type="RefSeq" id="WP_013628117.1">
    <property type="nucleotide sequence ID" value="NC_015174.1"/>
</dbReference>
<accession>F0SFI3</accession>
<organism evidence="2 3">
    <name type="scientific">Rubinisphaera brasiliensis (strain ATCC 49424 / DSM 5305 / JCM 21570 / IAM 15109 / NBRC 103401 / IFAM 1448)</name>
    <name type="common">Planctomyces brasiliensis</name>
    <dbReference type="NCBI Taxonomy" id="756272"/>
    <lineage>
        <taxon>Bacteria</taxon>
        <taxon>Pseudomonadati</taxon>
        <taxon>Planctomycetota</taxon>
        <taxon>Planctomycetia</taxon>
        <taxon>Planctomycetales</taxon>
        <taxon>Planctomycetaceae</taxon>
        <taxon>Rubinisphaera</taxon>
    </lineage>
</organism>
<dbReference type="SUPFAM" id="SSF141673">
    <property type="entry name" value="MOSC N-terminal domain-like"/>
    <property type="match status" value="1"/>
</dbReference>
<dbReference type="InterPro" id="IPR005302">
    <property type="entry name" value="MoCF_Sase_C"/>
</dbReference>
<dbReference type="InterPro" id="IPR005303">
    <property type="entry name" value="MOCOS_middle"/>
</dbReference>
<name>F0SFI3_RUBBR</name>
<protein>
    <submittedName>
        <fullName evidence="2">MOSC domain protein beta barrel domain protein</fullName>
    </submittedName>
</protein>
<dbReference type="KEGG" id="pbs:Plabr_1780"/>
<dbReference type="PROSITE" id="PS51340">
    <property type="entry name" value="MOSC"/>
    <property type="match status" value="1"/>
</dbReference>
<dbReference type="Pfam" id="PF03473">
    <property type="entry name" value="MOSC"/>
    <property type="match status" value="1"/>
</dbReference>
<keyword evidence="3" id="KW-1185">Reference proteome</keyword>
<gene>
    <name evidence="2" type="ordered locus">Plabr_1780</name>
</gene>
<dbReference type="HOGENOM" id="CLU_1080164_0_0_0"/>
<reference evidence="3" key="1">
    <citation type="submission" date="2011-02" db="EMBL/GenBank/DDBJ databases">
        <title>The complete genome of Planctomyces brasiliensis DSM 5305.</title>
        <authorList>
            <person name="Lucas S."/>
            <person name="Copeland A."/>
            <person name="Lapidus A."/>
            <person name="Bruce D."/>
            <person name="Goodwin L."/>
            <person name="Pitluck S."/>
            <person name="Kyrpides N."/>
            <person name="Mavromatis K."/>
            <person name="Pagani I."/>
            <person name="Ivanova N."/>
            <person name="Ovchinnikova G."/>
            <person name="Lu M."/>
            <person name="Detter J.C."/>
            <person name="Han C."/>
            <person name="Land M."/>
            <person name="Hauser L."/>
            <person name="Markowitz V."/>
            <person name="Cheng J.-F."/>
            <person name="Hugenholtz P."/>
            <person name="Woyke T."/>
            <person name="Wu D."/>
            <person name="Tindall B."/>
            <person name="Pomrenke H.G."/>
            <person name="Brambilla E."/>
            <person name="Klenk H.-P."/>
            <person name="Eisen J.A."/>
        </authorList>
    </citation>
    <scope>NUCLEOTIDE SEQUENCE [LARGE SCALE GENOMIC DNA]</scope>
    <source>
        <strain evidence="3">ATCC 49424 / DSM 5305 / JCM 21570 / NBRC 103401 / IFAM 1448</strain>
    </source>
</reference>
<proteinExistence type="predicted"/>
<dbReference type="AlphaFoldDB" id="F0SFI3"/>
<feature type="domain" description="MOSC" evidence="1">
    <location>
        <begin position="99"/>
        <end position="266"/>
    </location>
</feature>
<dbReference type="GO" id="GO:0030170">
    <property type="term" value="F:pyridoxal phosphate binding"/>
    <property type="evidence" value="ECO:0007669"/>
    <property type="project" value="InterPro"/>
</dbReference>
<evidence type="ECO:0000259" key="1">
    <source>
        <dbReference type="PROSITE" id="PS51340"/>
    </source>
</evidence>